<evidence type="ECO:0000256" key="1">
    <source>
        <dbReference type="SAM" id="SignalP"/>
    </source>
</evidence>
<reference evidence="3" key="1">
    <citation type="submission" date="2020-11" db="EMBL/GenBank/DDBJ databases">
        <authorList>
            <consortium name="DOE Joint Genome Institute"/>
            <person name="Ahrendt S."/>
            <person name="Riley R."/>
            <person name="Andreopoulos W."/>
            <person name="Labutti K."/>
            <person name="Pangilinan J."/>
            <person name="Ruiz-Duenas F.J."/>
            <person name="Barrasa J.M."/>
            <person name="Sanchez-Garcia M."/>
            <person name="Camarero S."/>
            <person name="Miyauchi S."/>
            <person name="Serrano A."/>
            <person name="Linde D."/>
            <person name="Babiker R."/>
            <person name="Drula E."/>
            <person name="Ayuso-Fernandez I."/>
            <person name="Pacheco R."/>
            <person name="Padilla G."/>
            <person name="Ferreira P."/>
            <person name="Barriuso J."/>
            <person name="Kellner H."/>
            <person name="Castanera R."/>
            <person name="Alfaro M."/>
            <person name="Ramirez L."/>
            <person name="Pisabarro A.G."/>
            <person name="Kuo A."/>
            <person name="Tritt A."/>
            <person name="Lipzen A."/>
            <person name="He G."/>
            <person name="Yan M."/>
            <person name="Ng V."/>
            <person name="Cullen D."/>
            <person name="Martin F."/>
            <person name="Rosso M.-N."/>
            <person name="Henrissat B."/>
            <person name="Hibbett D."/>
            <person name="Martinez A.T."/>
            <person name="Grigoriev I.V."/>
        </authorList>
    </citation>
    <scope>NUCLEOTIDE SEQUENCE</scope>
    <source>
        <strain evidence="3">CBS 506.95</strain>
    </source>
</reference>
<evidence type="ECO:0000313" key="3">
    <source>
        <dbReference type="EMBL" id="KAF9528596.1"/>
    </source>
</evidence>
<evidence type="ECO:0000259" key="2">
    <source>
        <dbReference type="Pfam" id="PF01965"/>
    </source>
</evidence>
<sequence length="268" mass="28778">MMFFNLQLSHLLLSLNAVHLAYAVDVSPTATSSPPTATSSTPGDNSTALPLNYGVVLFPGFQALDVFGPLDVFNSLAINYTMNLFIIAETLDPVSTKHPMSMPGTSNFNEAILPTHTFANPPESLDVLLVPGGGGTRVAAPGLDAPVKFITDTYPTLQYLISVCTGVGLVARTGILDGLAATGNKKAWAWVIAQGPNVNWVTHARWVHTKNIWTTSGISAGLDGTYDFVRTVYGEDVGVNLANNLEYSPIMDWKDDKFADLYNLTNIN</sequence>
<protein>
    <submittedName>
        <fullName evidence="3">Class I glutamine amidotransferase-like protein</fullName>
    </submittedName>
</protein>
<dbReference type="SUPFAM" id="SSF52317">
    <property type="entry name" value="Class I glutamine amidotransferase-like"/>
    <property type="match status" value="1"/>
</dbReference>
<keyword evidence="3" id="KW-0315">Glutamine amidotransferase</keyword>
<feature type="chain" id="PRO_5040376554" evidence="1">
    <location>
        <begin position="24"/>
        <end position="268"/>
    </location>
</feature>
<dbReference type="PANTHER" id="PTHR43130">
    <property type="entry name" value="ARAC-FAMILY TRANSCRIPTIONAL REGULATOR"/>
    <property type="match status" value="1"/>
</dbReference>
<dbReference type="Proteomes" id="UP000807306">
    <property type="component" value="Unassembled WGS sequence"/>
</dbReference>
<dbReference type="InterPro" id="IPR052158">
    <property type="entry name" value="INH-QAR"/>
</dbReference>
<dbReference type="Pfam" id="PF01965">
    <property type="entry name" value="DJ-1_PfpI"/>
    <property type="match status" value="1"/>
</dbReference>
<comment type="caution">
    <text evidence="3">The sequence shown here is derived from an EMBL/GenBank/DDBJ whole genome shotgun (WGS) entry which is preliminary data.</text>
</comment>
<dbReference type="PANTHER" id="PTHR43130:SF15">
    <property type="entry name" value="THIJ_PFPI FAMILY PROTEIN (AFU_ORTHOLOGUE AFUA_5G14240)"/>
    <property type="match status" value="1"/>
</dbReference>
<accession>A0A9P6EFI1</accession>
<dbReference type="OrthoDB" id="543156at2759"/>
<dbReference type="CDD" id="cd03139">
    <property type="entry name" value="GATase1_PfpI_2"/>
    <property type="match status" value="1"/>
</dbReference>
<feature type="domain" description="DJ-1/PfpI" evidence="2">
    <location>
        <begin position="55"/>
        <end position="220"/>
    </location>
</feature>
<feature type="signal peptide" evidence="1">
    <location>
        <begin position="1"/>
        <end position="23"/>
    </location>
</feature>
<dbReference type="InterPro" id="IPR002818">
    <property type="entry name" value="DJ-1/PfpI"/>
</dbReference>
<name>A0A9P6EFI1_9AGAR</name>
<evidence type="ECO:0000313" key="4">
    <source>
        <dbReference type="Proteomes" id="UP000807306"/>
    </source>
</evidence>
<proteinExistence type="predicted"/>
<keyword evidence="1" id="KW-0732">Signal</keyword>
<keyword evidence="4" id="KW-1185">Reference proteome</keyword>
<dbReference type="InterPro" id="IPR029062">
    <property type="entry name" value="Class_I_gatase-like"/>
</dbReference>
<dbReference type="EMBL" id="MU157851">
    <property type="protein sequence ID" value="KAF9528596.1"/>
    <property type="molecule type" value="Genomic_DNA"/>
</dbReference>
<dbReference type="Gene3D" id="3.40.50.880">
    <property type="match status" value="1"/>
</dbReference>
<organism evidence="3 4">
    <name type="scientific">Crepidotus variabilis</name>
    <dbReference type="NCBI Taxonomy" id="179855"/>
    <lineage>
        <taxon>Eukaryota</taxon>
        <taxon>Fungi</taxon>
        <taxon>Dikarya</taxon>
        <taxon>Basidiomycota</taxon>
        <taxon>Agaricomycotina</taxon>
        <taxon>Agaricomycetes</taxon>
        <taxon>Agaricomycetidae</taxon>
        <taxon>Agaricales</taxon>
        <taxon>Agaricineae</taxon>
        <taxon>Crepidotaceae</taxon>
        <taxon>Crepidotus</taxon>
    </lineage>
</organism>
<dbReference type="AlphaFoldDB" id="A0A9P6EFI1"/>
<gene>
    <name evidence="3" type="ORF">CPB83DRAFT_853920</name>
</gene>